<dbReference type="PANTHER" id="PTHR43685:SF2">
    <property type="entry name" value="GLYCOSYLTRANSFERASE 2-LIKE DOMAIN-CONTAINING PROTEIN"/>
    <property type="match status" value="1"/>
</dbReference>
<dbReference type="Gene3D" id="3.90.550.10">
    <property type="entry name" value="Spore Coat Polysaccharide Biosynthesis Protein SpsA, Chain A"/>
    <property type="match status" value="1"/>
</dbReference>
<evidence type="ECO:0000313" key="2">
    <source>
        <dbReference type="EMBL" id="RFT15881.1"/>
    </source>
</evidence>
<dbReference type="InterPro" id="IPR001173">
    <property type="entry name" value="Glyco_trans_2-like"/>
</dbReference>
<evidence type="ECO:0000313" key="3">
    <source>
        <dbReference type="Proteomes" id="UP000257323"/>
    </source>
</evidence>
<reference evidence="2 3" key="1">
    <citation type="submission" date="2018-08" db="EMBL/GenBank/DDBJ databases">
        <title>Genome analysis of the thermophilic bacterium of the candidate phylum Aminicenantes from deep subsurface aquifer revealed its physiology and ecological role.</title>
        <authorList>
            <person name="Kadnikov V.V."/>
            <person name="Mardanov A.V."/>
            <person name="Beletsky A.V."/>
            <person name="Karnachuk O.V."/>
            <person name="Ravin N.V."/>
        </authorList>
    </citation>
    <scope>NUCLEOTIDE SEQUENCE [LARGE SCALE GENOMIC DNA]</scope>
    <source>
        <strain evidence="2">BY38</strain>
    </source>
</reference>
<dbReference type="SUPFAM" id="SSF53448">
    <property type="entry name" value="Nucleotide-diphospho-sugar transferases"/>
    <property type="match status" value="1"/>
</dbReference>
<organism evidence="2 3">
    <name type="scientific">Candidatus Saccharicenans subterraneus</name>
    <dbReference type="NCBI Taxonomy" id="2508984"/>
    <lineage>
        <taxon>Bacteria</taxon>
        <taxon>Candidatus Aminicenantota</taxon>
        <taxon>Candidatus Aminicenantia</taxon>
        <taxon>Candidatus Aminicenantales</taxon>
        <taxon>Candidatus Saccharicenantaceae</taxon>
        <taxon>Candidatus Saccharicenans</taxon>
    </lineage>
</organism>
<keyword evidence="2" id="KW-0808">Transferase</keyword>
<dbReference type="GO" id="GO:0016740">
    <property type="term" value="F:transferase activity"/>
    <property type="evidence" value="ECO:0007669"/>
    <property type="project" value="UniProtKB-KW"/>
</dbReference>
<dbReference type="Proteomes" id="UP000257323">
    <property type="component" value="Unassembled WGS sequence"/>
</dbReference>
<protein>
    <submittedName>
        <fullName evidence="2">Putative N-acetylgalactosaminyl-diphosphoundecaprenol glucuronosyltransferase</fullName>
    </submittedName>
</protein>
<dbReference type="PANTHER" id="PTHR43685">
    <property type="entry name" value="GLYCOSYLTRANSFERASE"/>
    <property type="match status" value="1"/>
</dbReference>
<sequence length="279" mass="32000">MVSAIIVTHNRAAFLAEAIDSVLAQTYFQKNPVDWELIVVDDGSTDHTPDLLAGYQQRFPQVGYTRLDHGGVSRARNHGLKLAAGEFIAFLDSDDLWLKDKVQVQLSYLKAFPEARFCLTEELWIRNGRRVNQKLRHQKYSGRVLDKVLPLCLLSLSSAMFRRQLFEEIGEFDESLPVCEDYDLGLRIALRYPYHFLPVPLIIKRGGHPDQLSKKYWGMDRWRVQALEKALALATGEGDRSLIRAEIVKKCQVLVAGFLKRGAREEADYYQKKIQIYSV</sequence>
<dbReference type="InterPro" id="IPR050834">
    <property type="entry name" value="Glycosyltransf_2"/>
</dbReference>
<dbReference type="InterPro" id="IPR029044">
    <property type="entry name" value="Nucleotide-diphossugar_trans"/>
</dbReference>
<comment type="caution">
    <text evidence="2">The sequence shown here is derived from an EMBL/GenBank/DDBJ whole genome shotgun (WGS) entry which is preliminary data.</text>
</comment>
<accession>A0A3E2BMD0</accession>
<gene>
    <name evidence="2" type="ORF">OP8BY_2279</name>
</gene>
<dbReference type="Pfam" id="PF00535">
    <property type="entry name" value="Glycos_transf_2"/>
    <property type="match status" value="1"/>
</dbReference>
<proteinExistence type="predicted"/>
<feature type="domain" description="Glycosyltransferase 2-like" evidence="1">
    <location>
        <begin position="3"/>
        <end position="169"/>
    </location>
</feature>
<name>A0A3E2BMD0_9BACT</name>
<dbReference type="EMBL" id="QUAH01000006">
    <property type="protein sequence ID" value="RFT15881.1"/>
    <property type="molecule type" value="Genomic_DNA"/>
</dbReference>
<dbReference type="AlphaFoldDB" id="A0A3E2BMD0"/>
<evidence type="ECO:0000259" key="1">
    <source>
        <dbReference type="Pfam" id="PF00535"/>
    </source>
</evidence>